<protein>
    <submittedName>
        <fullName evidence="3">Carboxymuconolactone decarboxylase family protein</fullName>
    </submittedName>
</protein>
<sequence length="159" mass="17518">MRSPELLTRIQKVGEVLRFHSVLPARLTELATLVVARTWTQQFEWTVHVPLALQAGVAPQTVEALRHGRRPPAPPDDERRVIDLVHELLTHHDLSDASYDDAVTAFGERGIVELVSLVGYFTMLSMILNVAHTPPDTTDVPLLPPLPAQASGEGLEPIT</sequence>
<reference evidence="4" key="1">
    <citation type="submission" date="2023-07" db="EMBL/GenBank/DDBJ databases">
        <title>30 novel species of actinomycetes from the DSMZ collection.</title>
        <authorList>
            <person name="Nouioui I."/>
        </authorList>
    </citation>
    <scope>NUCLEOTIDE SEQUENCE [LARGE SCALE GENOMIC DNA]</scope>
    <source>
        <strain evidence="4">DSM 45834</strain>
    </source>
</reference>
<dbReference type="Proteomes" id="UP001183202">
    <property type="component" value="Unassembled WGS sequence"/>
</dbReference>
<evidence type="ECO:0000313" key="4">
    <source>
        <dbReference type="Proteomes" id="UP001183202"/>
    </source>
</evidence>
<dbReference type="Gene3D" id="1.20.1290.10">
    <property type="entry name" value="AhpD-like"/>
    <property type="match status" value="1"/>
</dbReference>
<keyword evidence="4" id="KW-1185">Reference proteome</keyword>
<name>A0ABU2NIJ4_9PSEU</name>
<dbReference type="InterPro" id="IPR003779">
    <property type="entry name" value="CMD-like"/>
</dbReference>
<feature type="domain" description="Carboxymuconolactone decarboxylase-like" evidence="2">
    <location>
        <begin position="4"/>
        <end position="69"/>
    </location>
</feature>
<dbReference type="InterPro" id="IPR029032">
    <property type="entry name" value="AhpD-like"/>
</dbReference>
<dbReference type="RefSeq" id="WP_311560079.1">
    <property type="nucleotide sequence ID" value="NZ_JAVREJ010000036.1"/>
</dbReference>
<comment type="caution">
    <text evidence="3">The sequence shown here is derived from an EMBL/GenBank/DDBJ whole genome shotgun (WGS) entry which is preliminary data.</text>
</comment>
<evidence type="ECO:0000259" key="2">
    <source>
        <dbReference type="Pfam" id="PF02627"/>
    </source>
</evidence>
<gene>
    <name evidence="3" type="ORF">RM445_29140</name>
</gene>
<accession>A0ABU2NIJ4</accession>
<evidence type="ECO:0000256" key="1">
    <source>
        <dbReference type="SAM" id="MobiDB-lite"/>
    </source>
</evidence>
<dbReference type="PANTHER" id="PTHR34846">
    <property type="entry name" value="4-CARBOXYMUCONOLACTONE DECARBOXYLASE FAMILY PROTEIN (AFU_ORTHOLOGUE AFUA_6G11590)"/>
    <property type="match status" value="1"/>
</dbReference>
<organism evidence="3 4">
    <name type="scientific">Pseudonocardia charpentierae</name>
    <dbReference type="NCBI Taxonomy" id="3075545"/>
    <lineage>
        <taxon>Bacteria</taxon>
        <taxon>Bacillati</taxon>
        <taxon>Actinomycetota</taxon>
        <taxon>Actinomycetes</taxon>
        <taxon>Pseudonocardiales</taxon>
        <taxon>Pseudonocardiaceae</taxon>
        <taxon>Pseudonocardia</taxon>
    </lineage>
</organism>
<dbReference type="Pfam" id="PF02627">
    <property type="entry name" value="CMD"/>
    <property type="match status" value="1"/>
</dbReference>
<feature type="region of interest" description="Disordered" evidence="1">
    <location>
        <begin position="140"/>
        <end position="159"/>
    </location>
</feature>
<proteinExistence type="predicted"/>
<dbReference type="PANTHER" id="PTHR34846:SF11">
    <property type="entry name" value="4-CARBOXYMUCONOLACTONE DECARBOXYLASE FAMILY PROTEIN (AFU_ORTHOLOGUE AFUA_6G11590)"/>
    <property type="match status" value="1"/>
</dbReference>
<dbReference type="EMBL" id="JAVREJ010000036">
    <property type="protein sequence ID" value="MDT0353566.1"/>
    <property type="molecule type" value="Genomic_DNA"/>
</dbReference>
<dbReference type="SUPFAM" id="SSF69118">
    <property type="entry name" value="AhpD-like"/>
    <property type="match status" value="1"/>
</dbReference>
<evidence type="ECO:0000313" key="3">
    <source>
        <dbReference type="EMBL" id="MDT0353566.1"/>
    </source>
</evidence>